<keyword evidence="1" id="KW-0540">Nuclease</keyword>
<dbReference type="InterPro" id="IPR003615">
    <property type="entry name" value="HNH_nuc"/>
</dbReference>
<protein>
    <recommendedName>
        <fullName evidence="4">Putative HNH nuclease YajD</fullName>
    </recommendedName>
</protein>
<evidence type="ECO:0000259" key="5">
    <source>
        <dbReference type="SMART" id="SM00507"/>
    </source>
</evidence>
<evidence type="ECO:0000313" key="7">
    <source>
        <dbReference type="Proteomes" id="UP000530038"/>
    </source>
</evidence>
<keyword evidence="7" id="KW-1185">Reference proteome</keyword>
<feature type="domain" description="HNH nuclease" evidence="5">
    <location>
        <begin position="59"/>
        <end position="111"/>
    </location>
</feature>
<reference evidence="6 7" key="1">
    <citation type="submission" date="2020-07" db="EMBL/GenBank/DDBJ databases">
        <title>Characterization of Pectobacterium aroidearum strains causing soft rot on Amorphophallus konjac.</title>
        <authorList>
            <person name="Xie H."/>
        </authorList>
    </citation>
    <scope>NUCLEOTIDE SEQUENCE [LARGE SCALE GENOMIC DNA]</scope>
    <source>
        <strain evidence="6 7">MY10</strain>
    </source>
</reference>
<name>A0ABR5ZJW0_9GAMM</name>
<evidence type="ECO:0000256" key="3">
    <source>
        <dbReference type="ARBA" id="ARBA00038412"/>
    </source>
</evidence>
<dbReference type="InterPro" id="IPR002711">
    <property type="entry name" value="HNH"/>
</dbReference>
<evidence type="ECO:0000256" key="2">
    <source>
        <dbReference type="ARBA" id="ARBA00022801"/>
    </source>
</evidence>
<dbReference type="PANTHER" id="PTHR41286:SF1">
    <property type="entry name" value="HNH NUCLEASE YAJD-RELATED"/>
    <property type="match status" value="1"/>
</dbReference>
<dbReference type="PANTHER" id="PTHR41286">
    <property type="entry name" value="HNH NUCLEASE YAJD-RELATED"/>
    <property type="match status" value="1"/>
</dbReference>
<sequence length="121" mass="13767">MPPRTKRPCKHRGCAALTNDASGYCDAHKAEHVGDGWKRHAAGKSRHERGYGRAWDIRRPRILMRDNYVCQECRRNGIGTPATHVDHIIAKAHGGRDDDENLESLCAPCHKKKTAKERFKR</sequence>
<dbReference type="RefSeq" id="WP_181838366.1">
    <property type="nucleotide sequence ID" value="NZ_JACERK010000017.1"/>
</dbReference>
<dbReference type="Proteomes" id="UP000530038">
    <property type="component" value="Unassembled WGS sequence"/>
</dbReference>
<comment type="caution">
    <text evidence="6">The sequence shown here is derived from an EMBL/GenBank/DDBJ whole genome shotgun (WGS) entry which is preliminary data.</text>
</comment>
<gene>
    <name evidence="6" type="ORF">H2Y56_22045</name>
</gene>
<dbReference type="Pfam" id="PF01844">
    <property type="entry name" value="HNH"/>
    <property type="match status" value="1"/>
</dbReference>
<dbReference type="EMBL" id="JACERK010000017">
    <property type="protein sequence ID" value="MBA5234766.1"/>
    <property type="molecule type" value="Genomic_DNA"/>
</dbReference>
<dbReference type="GO" id="GO:0004519">
    <property type="term" value="F:endonuclease activity"/>
    <property type="evidence" value="ECO:0007669"/>
    <property type="project" value="UniProtKB-KW"/>
</dbReference>
<keyword evidence="6" id="KW-0255">Endonuclease</keyword>
<organism evidence="6 7">
    <name type="scientific">Pectobacterium aroidearum</name>
    <dbReference type="NCBI Taxonomy" id="1201031"/>
    <lineage>
        <taxon>Bacteria</taxon>
        <taxon>Pseudomonadati</taxon>
        <taxon>Pseudomonadota</taxon>
        <taxon>Gammaproteobacteria</taxon>
        <taxon>Enterobacterales</taxon>
        <taxon>Pectobacteriaceae</taxon>
        <taxon>Pectobacterium</taxon>
    </lineage>
</organism>
<evidence type="ECO:0000313" key="6">
    <source>
        <dbReference type="EMBL" id="MBA5234766.1"/>
    </source>
</evidence>
<dbReference type="CDD" id="cd00085">
    <property type="entry name" value="HNHc"/>
    <property type="match status" value="1"/>
</dbReference>
<evidence type="ECO:0000256" key="1">
    <source>
        <dbReference type="ARBA" id="ARBA00022722"/>
    </source>
</evidence>
<proteinExistence type="inferred from homology"/>
<comment type="similarity">
    <text evidence="3">Belongs to the HNH nuclease family.</text>
</comment>
<dbReference type="Gene3D" id="1.10.30.50">
    <property type="match status" value="1"/>
</dbReference>
<evidence type="ECO:0000256" key="4">
    <source>
        <dbReference type="ARBA" id="ARBA00040194"/>
    </source>
</evidence>
<keyword evidence="2" id="KW-0378">Hydrolase</keyword>
<accession>A0ABR5ZJW0</accession>
<dbReference type="SMART" id="SM00507">
    <property type="entry name" value="HNHc"/>
    <property type="match status" value="1"/>
</dbReference>